<feature type="domain" description="Release factor glutamine methyltransferase N-terminal" evidence="7">
    <location>
        <begin position="5"/>
        <end position="81"/>
    </location>
</feature>
<protein>
    <recommendedName>
        <fullName evidence="1">peptide chain release factor N(5)-glutamine methyltransferase</fullName>
        <ecNumber evidence="1">2.1.1.297</ecNumber>
    </recommendedName>
</protein>
<dbReference type="InterPro" id="IPR050320">
    <property type="entry name" value="N5-glutamine_MTase"/>
</dbReference>
<dbReference type="Pfam" id="PF05175">
    <property type="entry name" value="MTS"/>
    <property type="match status" value="1"/>
</dbReference>
<keyword evidence="4" id="KW-0949">S-adenosyl-L-methionine</keyword>
<dbReference type="NCBIfam" id="TIGR03534">
    <property type="entry name" value="RF_mod_PrmC"/>
    <property type="match status" value="1"/>
</dbReference>
<keyword evidence="3 8" id="KW-0808">Transferase</keyword>
<evidence type="ECO:0000256" key="4">
    <source>
        <dbReference type="ARBA" id="ARBA00022691"/>
    </source>
</evidence>
<evidence type="ECO:0000259" key="6">
    <source>
        <dbReference type="Pfam" id="PF05175"/>
    </source>
</evidence>
<dbReference type="InterPro" id="IPR029063">
    <property type="entry name" value="SAM-dependent_MTases_sf"/>
</dbReference>
<evidence type="ECO:0000256" key="5">
    <source>
        <dbReference type="ARBA" id="ARBA00048391"/>
    </source>
</evidence>
<evidence type="ECO:0000256" key="1">
    <source>
        <dbReference type="ARBA" id="ARBA00012771"/>
    </source>
</evidence>
<dbReference type="Proteomes" id="UP000710385">
    <property type="component" value="Unassembled WGS sequence"/>
</dbReference>
<dbReference type="GO" id="GO:0102559">
    <property type="term" value="F:peptide chain release factor N(5)-glutamine methyltransferase activity"/>
    <property type="evidence" value="ECO:0007669"/>
    <property type="project" value="UniProtKB-EC"/>
</dbReference>
<keyword evidence="2 8" id="KW-0489">Methyltransferase</keyword>
<dbReference type="AlphaFoldDB" id="A0A928TQU7"/>
<dbReference type="InterPro" id="IPR007848">
    <property type="entry name" value="Small_mtfrase_dom"/>
</dbReference>
<dbReference type="CDD" id="cd02440">
    <property type="entry name" value="AdoMet_MTases"/>
    <property type="match status" value="1"/>
</dbReference>
<evidence type="ECO:0000313" key="9">
    <source>
        <dbReference type="Proteomes" id="UP000710385"/>
    </source>
</evidence>
<dbReference type="InterPro" id="IPR019874">
    <property type="entry name" value="RF_methyltr_PrmC"/>
</dbReference>
<evidence type="ECO:0000259" key="7">
    <source>
        <dbReference type="Pfam" id="PF17827"/>
    </source>
</evidence>
<dbReference type="InterPro" id="IPR004556">
    <property type="entry name" value="HemK-like"/>
</dbReference>
<organism evidence="8 9">
    <name type="scientific">candidate division WWE3 bacterium</name>
    <dbReference type="NCBI Taxonomy" id="2053526"/>
    <lineage>
        <taxon>Bacteria</taxon>
        <taxon>Katanobacteria</taxon>
    </lineage>
</organism>
<dbReference type="EC" id="2.1.1.297" evidence="1"/>
<name>A0A928TQU7_UNCKA</name>
<dbReference type="NCBIfam" id="TIGR00536">
    <property type="entry name" value="hemK_fam"/>
    <property type="match status" value="1"/>
</dbReference>
<evidence type="ECO:0000256" key="3">
    <source>
        <dbReference type="ARBA" id="ARBA00022679"/>
    </source>
</evidence>
<dbReference type="SUPFAM" id="SSF53335">
    <property type="entry name" value="S-adenosyl-L-methionine-dependent methyltransferases"/>
    <property type="match status" value="1"/>
</dbReference>
<dbReference type="Gene3D" id="1.10.8.10">
    <property type="entry name" value="DNA helicase RuvA subunit, C-terminal domain"/>
    <property type="match status" value="1"/>
</dbReference>
<proteinExistence type="predicted"/>
<dbReference type="GO" id="GO:0032259">
    <property type="term" value="P:methylation"/>
    <property type="evidence" value="ECO:0007669"/>
    <property type="project" value="UniProtKB-KW"/>
</dbReference>
<evidence type="ECO:0000313" key="8">
    <source>
        <dbReference type="EMBL" id="MBE7525411.1"/>
    </source>
</evidence>
<dbReference type="Gene3D" id="3.40.50.150">
    <property type="entry name" value="Vaccinia Virus protein VP39"/>
    <property type="match status" value="1"/>
</dbReference>
<dbReference type="PANTHER" id="PTHR18895:SF74">
    <property type="entry name" value="MTRF1L RELEASE FACTOR GLUTAMINE METHYLTRANSFERASE"/>
    <property type="match status" value="1"/>
</dbReference>
<gene>
    <name evidence="8" type="primary">prmC</name>
    <name evidence="8" type="ORF">HS096_03430</name>
</gene>
<dbReference type="EMBL" id="JABTTY010000001">
    <property type="protein sequence ID" value="MBE7525411.1"/>
    <property type="molecule type" value="Genomic_DNA"/>
</dbReference>
<comment type="catalytic activity">
    <reaction evidence="5">
        <text>L-glutaminyl-[peptide chain release factor] + S-adenosyl-L-methionine = N(5)-methyl-L-glutaminyl-[peptide chain release factor] + S-adenosyl-L-homocysteine + H(+)</text>
        <dbReference type="Rhea" id="RHEA:42896"/>
        <dbReference type="Rhea" id="RHEA-COMP:10271"/>
        <dbReference type="Rhea" id="RHEA-COMP:10272"/>
        <dbReference type="ChEBI" id="CHEBI:15378"/>
        <dbReference type="ChEBI" id="CHEBI:30011"/>
        <dbReference type="ChEBI" id="CHEBI:57856"/>
        <dbReference type="ChEBI" id="CHEBI:59789"/>
        <dbReference type="ChEBI" id="CHEBI:61891"/>
        <dbReference type="EC" id="2.1.1.297"/>
    </reaction>
</comment>
<sequence>MVIFDALQNAAKRLRPKRINCPPDQNVGWLEAEILMAHTLGREKSWIMAHANRALTPAETRAFERCVRARLAHKPIAYILGYQEFYGRRFLVNRYTLIPRPESELFIDILMQEPPKDTVIWDVGTGCGAIGISAAREFPSVHVIASDRSRRALRMAGDNAFAHGVDGRVMFLRGNLLSRTIVTAIERANKTLMVLANLPYLPESDRKKLQPDVVAFEPRRALFAKDKGMALNKTLLTNLRERLHTVPERILLEFDPPQSRDLKRFASSLFPEAMIGVHNDLAGRNRILDIRFGT</sequence>
<reference evidence="8" key="1">
    <citation type="submission" date="2020-05" db="EMBL/GenBank/DDBJ databases">
        <title>High-Quality Genomes of Partial-Nitritation/Anammox System by Hierarchical Clustering Based Hybrid Assembly.</title>
        <authorList>
            <person name="Liu L."/>
            <person name="Wang Y."/>
            <person name="Che Y."/>
            <person name="Chen Y."/>
            <person name="Xia Y."/>
            <person name="Luo R."/>
            <person name="Cheng S.H."/>
            <person name="Zheng C."/>
            <person name="Zhang T."/>
        </authorList>
    </citation>
    <scope>NUCLEOTIDE SEQUENCE</scope>
    <source>
        <strain evidence="8">H1_PAT1</strain>
    </source>
</reference>
<accession>A0A928TQU7</accession>
<dbReference type="InterPro" id="IPR040758">
    <property type="entry name" value="PrmC_N"/>
</dbReference>
<evidence type="ECO:0000256" key="2">
    <source>
        <dbReference type="ARBA" id="ARBA00022603"/>
    </source>
</evidence>
<feature type="domain" description="Methyltransferase small" evidence="6">
    <location>
        <begin position="103"/>
        <end position="178"/>
    </location>
</feature>
<dbReference type="PANTHER" id="PTHR18895">
    <property type="entry name" value="HEMK METHYLTRANSFERASE"/>
    <property type="match status" value="1"/>
</dbReference>
<comment type="caution">
    <text evidence="8">The sequence shown here is derived from an EMBL/GenBank/DDBJ whole genome shotgun (WGS) entry which is preliminary data.</text>
</comment>
<dbReference type="Pfam" id="PF17827">
    <property type="entry name" value="PrmC_N"/>
    <property type="match status" value="1"/>
</dbReference>